<dbReference type="InterPro" id="IPR015947">
    <property type="entry name" value="PUA-like_sf"/>
</dbReference>
<organism evidence="2 3">
    <name type="scientific">Pseudomonas phytophila</name>
    <dbReference type="NCBI Taxonomy" id="2867264"/>
    <lineage>
        <taxon>Bacteria</taxon>
        <taxon>Pseudomonadati</taxon>
        <taxon>Pseudomonadota</taxon>
        <taxon>Gammaproteobacteria</taxon>
        <taxon>Pseudomonadales</taxon>
        <taxon>Pseudomonadaceae</taxon>
        <taxon>Pseudomonas</taxon>
    </lineage>
</organism>
<dbReference type="Pfam" id="PF04266">
    <property type="entry name" value="ASCH"/>
    <property type="match status" value="1"/>
</dbReference>
<dbReference type="EMBL" id="CP081201">
    <property type="protein sequence ID" value="UXZ95478.1"/>
    <property type="molecule type" value="Genomic_DNA"/>
</dbReference>
<accession>A0ABY6FCV5</accession>
<protein>
    <recommendedName>
        <fullName evidence="1">ASCH domain-containing protein</fullName>
    </recommendedName>
</protein>
<evidence type="ECO:0000313" key="3">
    <source>
        <dbReference type="Proteomes" id="UP001063228"/>
    </source>
</evidence>
<dbReference type="SMART" id="SM01022">
    <property type="entry name" value="ASCH"/>
    <property type="match status" value="1"/>
</dbReference>
<dbReference type="Proteomes" id="UP001063228">
    <property type="component" value="Chromosome"/>
</dbReference>
<proteinExistence type="predicted"/>
<dbReference type="SUPFAM" id="SSF88697">
    <property type="entry name" value="PUA domain-like"/>
    <property type="match status" value="1"/>
</dbReference>
<name>A0ABY6FCV5_9PSED</name>
<keyword evidence="3" id="KW-1185">Reference proteome</keyword>
<sequence length="119" mass="13411">MQTLMVVSRLFPDLLNGNKRSTIRFGESHIVPGYLRYVCEGKPGQTTVVWVTRCTYMPLNEAAAFCGMEAMWPPMVMLEGMREHYPSIQLSDTVQVVEHYTPEQTKNLGQLGQLCVLGS</sequence>
<dbReference type="InterPro" id="IPR007374">
    <property type="entry name" value="ASCH_domain"/>
</dbReference>
<gene>
    <name evidence="2" type="ORF">K3169_24625</name>
</gene>
<feature type="domain" description="ASCH" evidence="1">
    <location>
        <begin position="4"/>
        <end position="104"/>
    </location>
</feature>
<evidence type="ECO:0000313" key="2">
    <source>
        <dbReference type="EMBL" id="UXZ95478.1"/>
    </source>
</evidence>
<dbReference type="RefSeq" id="WP_263268483.1">
    <property type="nucleotide sequence ID" value="NZ_CP081201.1"/>
</dbReference>
<evidence type="ECO:0000259" key="1">
    <source>
        <dbReference type="SMART" id="SM01022"/>
    </source>
</evidence>
<reference evidence="2" key="1">
    <citation type="submission" date="2021-08" db="EMBL/GenBank/DDBJ databases">
        <title>Complete genome sequence of Pseudomonas phytophila.</title>
        <authorList>
            <person name="Weir B.S."/>
            <person name="Templeton M.D."/>
            <person name="Arshed S."/>
            <person name="Andersen M.T."/>
            <person name="Jayaraman J."/>
        </authorList>
    </citation>
    <scope>NUCLEOTIDE SEQUENCE</scope>
    <source>
        <strain evidence="2">ICMP 23753</strain>
    </source>
</reference>